<proteinExistence type="predicted"/>
<dbReference type="AlphaFoldDB" id="A0A391P2G3"/>
<dbReference type="RefSeq" id="WP_119297532.1">
    <property type="nucleotide sequence ID" value="NZ_BHGK01000001.1"/>
</dbReference>
<name>A0A391P2G3_9FIRM</name>
<accession>A0A391P2G3</accession>
<sequence length="67" mass="8303">MKEAELRNYWRFFVEAWKLFRRHKDVTSEQEWEQAMEEAKQIRAKFPGDFSQNVLSEILKELERVNR</sequence>
<evidence type="ECO:0000313" key="2">
    <source>
        <dbReference type="Proteomes" id="UP000265643"/>
    </source>
</evidence>
<dbReference type="EMBL" id="BHGK01000001">
    <property type="protein sequence ID" value="GCA66176.1"/>
    <property type="molecule type" value="Genomic_DNA"/>
</dbReference>
<dbReference type="Proteomes" id="UP000265643">
    <property type="component" value="Unassembled WGS sequence"/>
</dbReference>
<protein>
    <submittedName>
        <fullName evidence="1">Uncharacterized protein</fullName>
    </submittedName>
</protein>
<gene>
    <name evidence="1" type="ORF">KGMB01110_06120</name>
</gene>
<evidence type="ECO:0000313" key="1">
    <source>
        <dbReference type="EMBL" id="GCA66176.1"/>
    </source>
</evidence>
<keyword evidence="2" id="KW-1185">Reference proteome</keyword>
<reference evidence="2" key="1">
    <citation type="submission" date="2018-09" db="EMBL/GenBank/DDBJ databases">
        <title>Draft Genome Sequence of Mediterraneibacter sp. KCTC 15684.</title>
        <authorList>
            <person name="Kim J.S."/>
            <person name="Han K.I."/>
            <person name="Suh M.K."/>
            <person name="Lee K.C."/>
            <person name="Eom M.K."/>
            <person name="Lee J.H."/>
            <person name="Park S.H."/>
            <person name="Kang S.W."/>
            <person name="Park J.E."/>
            <person name="Oh B.S."/>
            <person name="Yu S.Y."/>
            <person name="Choi S.H."/>
            <person name="Lee D.H."/>
            <person name="Yoon H."/>
            <person name="Kim B."/>
            <person name="Yang S.J."/>
            <person name="Lee J.S."/>
        </authorList>
    </citation>
    <scope>NUCLEOTIDE SEQUENCE [LARGE SCALE GENOMIC DNA]</scope>
    <source>
        <strain evidence="2">KCTC 15684</strain>
    </source>
</reference>
<comment type="caution">
    <text evidence="1">The sequence shown here is derived from an EMBL/GenBank/DDBJ whole genome shotgun (WGS) entry which is preliminary data.</text>
</comment>
<organism evidence="1 2">
    <name type="scientific">Mediterraneibacter butyricigenes</name>
    <dbReference type="NCBI Taxonomy" id="2316025"/>
    <lineage>
        <taxon>Bacteria</taxon>
        <taxon>Bacillati</taxon>
        <taxon>Bacillota</taxon>
        <taxon>Clostridia</taxon>
        <taxon>Lachnospirales</taxon>
        <taxon>Lachnospiraceae</taxon>
        <taxon>Mediterraneibacter</taxon>
    </lineage>
</organism>